<proteinExistence type="inferred from homology"/>
<dbReference type="InterPro" id="IPR005256">
    <property type="entry name" value="Anth_synth_I_PabB"/>
</dbReference>
<evidence type="ECO:0000256" key="12">
    <source>
        <dbReference type="ARBA" id="ARBA00023239"/>
    </source>
</evidence>
<evidence type="ECO:0000256" key="11">
    <source>
        <dbReference type="ARBA" id="ARBA00023141"/>
    </source>
</evidence>
<evidence type="ECO:0000259" key="16">
    <source>
        <dbReference type="Pfam" id="PF00425"/>
    </source>
</evidence>
<comment type="function">
    <text evidence="13 15">Part of a heterotetrameric complex that catalyzes the two-step biosynthesis of anthranilate, an intermediate in the biosynthesis of L-tryptophan. In the first step, the glutamine-binding beta subunit (TrpG) of anthranilate synthase (AS) provides the glutamine amidotransferase activity which generates ammonia as a substrate that, along with chorismate, is used in the second step, catalyzed by the large alpha subunit of AS (TrpE) to produce anthranilate. In the absence of TrpG, TrpE can synthesize anthranilate directly from chorismate and high concentrations of ammonia.</text>
</comment>
<evidence type="ECO:0000256" key="9">
    <source>
        <dbReference type="ARBA" id="ARBA00022822"/>
    </source>
</evidence>
<evidence type="ECO:0000256" key="6">
    <source>
        <dbReference type="ARBA" id="ARBA00020653"/>
    </source>
</evidence>
<dbReference type="InterPro" id="IPR005801">
    <property type="entry name" value="ADC_synthase"/>
</dbReference>
<comment type="similarity">
    <text evidence="3 15">Belongs to the anthranilate synthase component I family.</text>
</comment>
<dbReference type="InterPro" id="IPR006805">
    <property type="entry name" value="Anth_synth_I_N"/>
</dbReference>
<keyword evidence="12 15" id="KW-0456">Lyase</keyword>
<comment type="cofactor">
    <cofactor evidence="1 15">
        <name>Mg(2+)</name>
        <dbReference type="ChEBI" id="CHEBI:18420"/>
    </cofactor>
</comment>
<accession>A0ABV6GD55</accession>
<organism evidence="18 19">
    <name type="scientific">Metabacillus herbersteinensis</name>
    <dbReference type="NCBI Taxonomy" id="283816"/>
    <lineage>
        <taxon>Bacteria</taxon>
        <taxon>Bacillati</taxon>
        <taxon>Bacillota</taxon>
        <taxon>Bacilli</taxon>
        <taxon>Bacillales</taxon>
        <taxon>Bacillaceae</taxon>
        <taxon>Metabacillus</taxon>
    </lineage>
</organism>
<dbReference type="InterPro" id="IPR019999">
    <property type="entry name" value="Anth_synth_I-like"/>
</dbReference>
<dbReference type="SUPFAM" id="SSF56322">
    <property type="entry name" value="ADC synthase"/>
    <property type="match status" value="1"/>
</dbReference>
<dbReference type="Pfam" id="PF00425">
    <property type="entry name" value="Chorismate_bind"/>
    <property type="match status" value="1"/>
</dbReference>
<evidence type="ECO:0000256" key="14">
    <source>
        <dbReference type="ARBA" id="ARBA00047683"/>
    </source>
</evidence>
<dbReference type="InterPro" id="IPR015890">
    <property type="entry name" value="Chorismate_C"/>
</dbReference>
<evidence type="ECO:0000256" key="4">
    <source>
        <dbReference type="ARBA" id="ARBA00011575"/>
    </source>
</evidence>
<evidence type="ECO:0000256" key="13">
    <source>
        <dbReference type="ARBA" id="ARBA00025634"/>
    </source>
</evidence>
<dbReference type="PANTHER" id="PTHR11236:SF48">
    <property type="entry name" value="ISOCHORISMATE SYNTHASE MENF"/>
    <property type="match status" value="1"/>
</dbReference>
<evidence type="ECO:0000256" key="8">
    <source>
        <dbReference type="ARBA" id="ARBA00022723"/>
    </source>
</evidence>
<name>A0ABV6GD55_9BACI</name>
<evidence type="ECO:0000256" key="7">
    <source>
        <dbReference type="ARBA" id="ARBA00022605"/>
    </source>
</evidence>
<dbReference type="Proteomes" id="UP001589854">
    <property type="component" value="Unassembled WGS sequence"/>
</dbReference>
<evidence type="ECO:0000256" key="10">
    <source>
        <dbReference type="ARBA" id="ARBA00022842"/>
    </source>
</evidence>
<evidence type="ECO:0000256" key="1">
    <source>
        <dbReference type="ARBA" id="ARBA00001946"/>
    </source>
</evidence>
<reference evidence="18 19" key="1">
    <citation type="submission" date="2024-09" db="EMBL/GenBank/DDBJ databases">
        <authorList>
            <person name="Sun Q."/>
            <person name="Mori K."/>
        </authorList>
    </citation>
    <scope>NUCLEOTIDE SEQUENCE [LARGE SCALE GENOMIC DNA]</scope>
    <source>
        <strain evidence="18 19">CCM 7228</strain>
    </source>
</reference>
<gene>
    <name evidence="15 18" type="primary">trpE</name>
    <name evidence="18" type="ORF">ACFFIX_09065</name>
</gene>
<evidence type="ECO:0000256" key="5">
    <source>
        <dbReference type="ARBA" id="ARBA00012266"/>
    </source>
</evidence>
<dbReference type="EC" id="4.1.3.27" evidence="5 15"/>
<evidence type="ECO:0000256" key="15">
    <source>
        <dbReference type="RuleBase" id="RU364045"/>
    </source>
</evidence>
<sequence>MNISSFASFAEDSKHYQTIPIIKKYFVDTFTPIELFQLFKEEAVYLLESKDEESNWSRYSFIGLNPFLFIEEKNGEYLILNEQRQVIAKSTSLTGIFGKMQTYLSIKLPDLQIPFVGGAVGFIGYDTVSILEKVEKHPNTDLGQQNCLFFVCETVIAFDHEDKQLYFIHYERVKENEHESNLKAIYHYAEAKLNKYYTMLNQKEQTDSLLLPIVGVHEVNYEAIQSNYQKDKFLEDVEKVKEYIRSGDVFQTVLSQRFEIPITSDGFSLYRILRIVNPSPYMFYIRYHETELVGSSPERLIHIQDKSLEIHPIAGTRRRGRSEEEDEALAAELLNDEKEKAEHYMLVDLARNDLGRVAEYGTVKTPVLMELGKFSHVMHLISKVTARLQETIHPIDALLASFPAGTVSGAPKIRAMQIINELEPTARGCYAGCVAYVGFDGNVDSCITIRTITVKNNVAYVQAGAGIVADSVPELEWKETCNKASALLKSIQIAEEIFGKEGTNHERTASKMH</sequence>
<keyword evidence="19" id="KW-1185">Reference proteome</keyword>
<dbReference type="Gene3D" id="3.60.120.10">
    <property type="entry name" value="Anthranilate synthase"/>
    <property type="match status" value="1"/>
</dbReference>
<evidence type="ECO:0000259" key="17">
    <source>
        <dbReference type="Pfam" id="PF04715"/>
    </source>
</evidence>
<dbReference type="NCBIfam" id="TIGR00564">
    <property type="entry name" value="trpE_most"/>
    <property type="match status" value="1"/>
</dbReference>
<dbReference type="PANTHER" id="PTHR11236">
    <property type="entry name" value="AMINOBENZOATE/ANTHRANILATE SYNTHASE"/>
    <property type="match status" value="1"/>
</dbReference>
<keyword evidence="11 15" id="KW-0057">Aromatic amino acid biosynthesis</keyword>
<evidence type="ECO:0000256" key="2">
    <source>
        <dbReference type="ARBA" id="ARBA00004873"/>
    </source>
</evidence>
<keyword evidence="10 15" id="KW-0460">Magnesium</keyword>
<protein>
    <recommendedName>
        <fullName evidence="6 15">Anthranilate synthase component 1</fullName>
        <ecNumber evidence="5 15">4.1.3.27</ecNumber>
    </recommendedName>
</protein>
<keyword evidence="8 15" id="KW-0479">Metal-binding</keyword>
<evidence type="ECO:0000256" key="3">
    <source>
        <dbReference type="ARBA" id="ARBA00009562"/>
    </source>
</evidence>
<feature type="domain" description="Chorismate-utilising enzyme C-terminal" evidence="16">
    <location>
        <begin position="230"/>
        <end position="483"/>
    </location>
</feature>
<dbReference type="RefSeq" id="WP_378932811.1">
    <property type="nucleotide sequence ID" value="NZ_JBHLVO010000005.1"/>
</dbReference>
<evidence type="ECO:0000313" key="18">
    <source>
        <dbReference type="EMBL" id="MFC0271605.1"/>
    </source>
</evidence>
<comment type="subunit">
    <text evidence="4 15">Heterotetramer consisting of two non-identical subunits: a beta subunit (TrpG) and a large alpha subunit (TrpE).</text>
</comment>
<keyword evidence="9 15" id="KW-0822">Tryptophan biosynthesis</keyword>
<comment type="pathway">
    <text evidence="2 15">Amino-acid biosynthesis; L-tryptophan biosynthesis; L-tryptophan from chorismate: step 1/5.</text>
</comment>
<keyword evidence="7 15" id="KW-0028">Amino-acid biosynthesis</keyword>
<dbReference type="GO" id="GO:0004049">
    <property type="term" value="F:anthranilate synthase activity"/>
    <property type="evidence" value="ECO:0007669"/>
    <property type="project" value="UniProtKB-EC"/>
</dbReference>
<dbReference type="Pfam" id="PF04715">
    <property type="entry name" value="Anth_synt_I_N"/>
    <property type="match status" value="1"/>
</dbReference>
<comment type="caution">
    <text evidence="18">The sequence shown here is derived from an EMBL/GenBank/DDBJ whole genome shotgun (WGS) entry which is preliminary data.</text>
</comment>
<comment type="catalytic activity">
    <reaction evidence="14 15">
        <text>chorismate + L-glutamine = anthranilate + pyruvate + L-glutamate + H(+)</text>
        <dbReference type="Rhea" id="RHEA:21732"/>
        <dbReference type="ChEBI" id="CHEBI:15361"/>
        <dbReference type="ChEBI" id="CHEBI:15378"/>
        <dbReference type="ChEBI" id="CHEBI:16567"/>
        <dbReference type="ChEBI" id="CHEBI:29748"/>
        <dbReference type="ChEBI" id="CHEBI:29985"/>
        <dbReference type="ChEBI" id="CHEBI:58359"/>
        <dbReference type="EC" id="4.1.3.27"/>
    </reaction>
</comment>
<dbReference type="EMBL" id="JBHLVO010000005">
    <property type="protein sequence ID" value="MFC0271605.1"/>
    <property type="molecule type" value="Genomic_DNA"/>
</dbReference>
<evidence type="ECO:0000313" key="19">
    <source>
        <dbReference type="Proteomes" id="UP001589854"/>
    </source>
</evidence>
<feature type="domain" description="Anthranilate synthase component I N-terminal" evidence="17">
    <location>
        <begin position="28"/>
        <end position="166"/>
    </location>
</feature>
<dbReference type="PRINTS" id="PR00095">
    <property type="entry name" value="ANTSNTHASEI"/>
</dbReference>